<proteinExistence type="predicted"/>
<evidence type="ECO:0000313" key="1">
    <source>
        <dbReference type="EMBL" id="MFC0622822.1"/>
    </source>
</evidence>
<sequence length="351" mass="39014">MAEHLVVKPQKLAAAAVGFLEQELLVPRLFQKESIDRFKGAEDDTVSVKVEGVLPFHDYAWRNDRSQPIKFDDYKERKFPVTFGGNVYSGVRSTDEQLEFDLFGWSKLLRPQVKAVARGLGRRAVSLLTNQQYNVTVGNAERNLRGAIVEARRVLNKFNVPNENRYLLVGTDFESALLNDDKLNLAQNVGDDESESSLRNATIGRRSGFNIVVDQTIPSDAAYAFAGAGFIFLNAAPEVPASVPFGATQSFEGISMRWMRDYHPDYFWDRSIVNTYAGFRSITDVLVGWDPAKEAEFVSETEYFVRGIKLLLDGASDYPAAGSELARITGISDAKVWTPTGPKPETDPANA</sequence>
<evidence type="ECO:0000313" key="2">
    <source>
        <dbReference type="Proteomes" id="UP001589890"/>
    </source>
</evidence>
<comment type="caution">
    <text evidence="1">The sequence shown here is derived from an EMBL/GenBank/DDBJ whole genome shotgun (WGS) entry which is preliminary data.</text>
</comment>
<dbReference type="RefSeq" id="WP_380043499.1">
    <property type="nucleotide sequence ID" value="NZ_JBHLTC010000001.1"/>
</dbReference>
<name>A0ABV6QGV0_9ACTN</name>
<evidence type="ECO:0008006" key="3">
    <source>
        <dbReference type="Google" id="ProtNLM"/>
    </source>
</evidence>
<accession>A0ABV6QGV0</accession>
<keyword evidence="2" id="KW-1185">Reference proteome</keyword>
<dbReference type="EMBL" id="JBHLTC010000001">
    <property type="protein sequence ID" value="MFC0622822.1"/>
    <property type="molecule type" value="Genomic_DNA"/>
</dbReference>
<reference evidence="1 2" key="1">
    <citation type="submission" date="2024-09" db="EMBL/GenBank/DDBJ databases">
        <authorList>
            <person name="Sun Q."/>
            <person name="Mori K."/>
        </authorList>
    </citation>
    <scope>NUCLEOTIDE SEQUENCE [LARGE SCALE GENOMIC DNA]</scope>
    <source>
        <strain evidence="1 2">CGMCC 1.15906</strain>
    </source>
</reference>
<dbReference type="Proteomes" id="UP001589890">
    <property type="component" value="Unassembled WGS sequence"/>
</dbReference>
<protein>
    <recommendedName>
        <fullName evidence="3">Major capsid protein</fullName>
    </recommendedName>
</protein>
<gene>
    <name evidence="1" type="ORF">ACFFGN_02045</name>
</gene>
<organism evidence="1 2">
    <name type="scientific">Kribbella deserti</name>
    <dbReference type="NCBI Taxonomy" id="1926257"/>
    <lineage>
        <taxon>Bacteria</taxon>
        <taxon>Bacillati</taxon>
        <taxon>Actinomycetota</taxon>
        <taxon>Actinomycetes</taxon>
        <taxon>Propionibacteriales</taxon>
        <taxon>Kribbellaceae</taxon>
        <taxon>Kribbella</taxon>
    </lineage>
</organism>